<feature type="compositionally biased region" description="Basic residues" evidence="1">
    <location>
        <begin position="91"/>
        <end position="116"/>
    </location>
</feature>
<dbReference type="EMBL" id="CADCWC010000316">
    <property type="protein sequence ID" value="CAA9544017.1"/>
    <property type="molecule type" value="Genomic_DNA"/>
</dbReference>
<feature type="compositionally biased region" description="Basic and acidic residues" evidence="1">
    <location>
        <begin position="219"/>
        <end position="247"/>
    </location>
</feature>
<protein>
    <submittedName>
        <fullName evidence="2">Uncharacterized protein</fullName>
    </submittedName>
</protein>
<feature type="non-terminal residue" evidence="2">
    <location>
        <position position="1"/>
    </location>
</feature>
<evidence type="ECO:0000256" key="1">
    <source>
        <dbReference type="SAM" id="MobiDB-lite"/>
    </source>
</evidence>
<feature type="compositionally biased region" description="Pro residues" evidence="1">
    <location>
        <begin position="47"/>
        <end position="62"/>
    </location>
</feature>
<dbReference type="AlphaFoldDB" id="A0A6J4U9J0"/>
<feature type="compositionally biased region" description="Low complexity" evidence="1">
    <location>
        <begin position="71"/>
        <end position="90"/>
    </location>
</feature>
<feature type="compositionally biased region" description="Basic residues" evidence="1">
    <location>
        <begin position="190"/>
        <end position="205"/>
    </location>
</feature>
<organism evidence="2">
    <name type="scientific">uncultured Thermoleophilia bacterium</name>
    <dbReference type="NCBI Taxonomy" id="1497501"/>
    <lineage>
        <taxon>Bacteria</taxon>
        <taxon>Bacillati</taxon>
        <taxon>Actinomycetota</taxon>
        <taxon>Thermoleophilia</taxon>
        <taxon>environmental samples</taxon>
    </lineage>
</organism>
<feature type="compositionally biased region" description="Basic residues" evidence="1">
    <location>
        <begin position="349"/>
        <end position="362"/>
    </location>
</feature>
<feature type="non-terminal residue" evidence="2">
    <location>
        <position position="362"/>
    </location>
</feature>
<gene>
    <name evidence="2" type="ORF">AVDCRST_MAG79-2124</name>
</gene>
<feature type="region of interest" description="Disordered" evidence="1">
    <location>
        <begin position="293"/>
        <end position="362"/>
    </location>
</feature>
<name>A0A6J4U9J0_9ACTN</name>
<evidence type="ECO:0000313" key="2">
    <source>
        <dbReference type="EMBL" id="CAA9544017.1"/>
    </source>
</evidence>
<feature type="compositionally biased region" description="Basic residues" evidence="1">
    <location>
        <begin position="19"/>
        <end position="31"/>
    </location>
</feature>
<feature type="region of interest" description="Disordered" evidence="1">
    <location>
        <begin position="1"/>
        <end position="252"/>
    </location>
</feature>
<reference evidence="2" key="1">
    <citation type="submission" date="2020-02" db="EMBL/GenBank/DDBJ databases">
        <authorList>
            <person name="Meier V. D."/>
        </authorList>
    </citation>
    <scope>NUCLEOTIDE SEQUENCE</scope>
    <source>
        <strain evidence="2">AVDCRST_MAG79</strain>
    </source>
</reference>
<accession>A0A6J4U9J0</accession>
<proteinExistence type="predicted"/>
<sequence>GRRPRTGPRSSADAQPDRRRGHPRHARRARRPGPVPPRALGRAPEALRPPLPLRVRLPPVPPVRGAHRRLAAVGGAARRGSAVPAGAAARRLGRRVRRPQSAPRRRRAAALARLRRGTGAGRERLADRRVGRARAAPPRLDHRAVGGPGRLRGRDPARRRRPALRAGHVPGPGDRAARSATVLADLPRGSRARAPHCHPPRRLGRRPADRRRLPVVLHRGTDGDDHGLPGPGHEPRPRGGVRGDPRPARGARRGRLGLAPAAALAPRPHVAADARRAAARPSATVRVHPRTRLRDHAARRGAAAGRAARRVPDGDRHAGALRLRHRLPALGLRRPGPGLPHPPGARAPAGHHGRQRPRALPL</sequence>
<feature type="compositionally biased region" description="Basic and acidic residues" evidence="1">
    <location>
        <begin position="121"/>
        <end position="130"/>
    </location>
</feature>